<keyword evidence="7 9" id="KW-0378">Hydrolase</keyword>
<comment type="catalytic activity">
    <reaction evidence="1 7">
        <text>6-phospho-D-glucono-1,5-lactone + H2O = 6-phospho-D-gluconate + H(+)</text>
        <dbReference type="Rhea" id="RHEA:12556"/>
        <dbReference type="ChEBI" id="CHEBI:15377"/>
        <dbReference type="ChEBI" id="CHEBI:15378"/>
        <dbReference type="ChEBI" id="CHEBI:57955"/>
        <dbReference type="ChEBI" id="CHEBI:58759"/>
        <dbReference type="EC" id="3.1.1.31"/>
    </reaction>
</comment>
<dbReference type="InterPro" id="IPR006148">
    <property type="entry name" value="Glc/Gal-6P_isomerase"/>
</dbReference>
<dbReference type="PANTHER" id="PTHR11054">
    <property type="entry name" value="6-PHOSPHOGLUCONOLACTONASE"/>
    <property type="match status" value="1"/>
</dbReference>
<organism evidence="9 10">
    <name type="scientific">Parachitinimonas caeni</name>
    <dbReference type="NCBI Taxonomy" id="3031301"/>
    <lineage>
        <taxon>Bacteria</taxon>
        <taxon>Pseudomonadati</taxon>
        <taxon>Pseudomonadota</taxon>
        <taxon>Betaproteobacteria</taxon>
        <taxon>Neisseriales</taxon>
        <taxon>Chitinibacteraceae</taxon>
        <taxon>Parachitinimonas</taxon>
    </lineage>
</organism>
<keyword evidence="10" id="KW-1185">Reference proteome</keyword>
<evidence type="ECO:0000256" key="1">
    <source>
        <dbReference type="ARBA" id="ARBA00000832"/>
    </source>
</evidence>
<reference evidence="9" key="1">
    <citation type="submission" date="2023-03" db="EMBL/GenBank/DDBJ databases">
        <title>Chitinimonas shenzhenensis gen. nov., sp. nov., a novel member of family Burkholderiaceae isolated from activated sludge collected in Shen Zhen, China.</title>
        <authorList>
            <person name="Wang X."/>
        </authorList>
    </citation>
    <scope>NUCLEOTIDE SEQUENCE</scope>
    <source>
        <strain evidence="9">DQS-5</strain>
    </source>
</reference>
<evidence type="ECO:0000313" key="10">
    <source>
        <dbReference type="Proteomes" id="UP001172778"/>
    </source>
</evidence>
<dbReference type="RefSeq" id="WP_284100261.1">
    <property type="nucleotide sequence ID" value="NZ_JARRAF010000007.1"/>
</dbReference>
<sequence length="233" mass="24797">MAAIEWHDFANREALDTLLAASVAKTLAEAIATRGEASLVVSGGRTPAGLFAHLRQSPIDWGKVWVTLADERWVDAEHADSNEALVRQHLLLDKAAKARFVGLKSGGNTPVEGLATSTAQLAAIPAPFDVVILGMGDDGHTASLFPQAPELAAAIDPAGMARLAAISPITAPHARITFTLPALASARRLILHMTGEAKRDLLLRQFSADAPETLPIRRVIDAAKENCHVYWAP</sequence>
<evidence type="ECO:0000313" key="9">
    <source>
        <dbReference type="EMBL" id="MDK2123952.1"/>
    </source>
</evidence>
<dbReference type="EMBL" id="JARRAF010000007">
    <property type="protein sequence ID" value="MDK2123952.1"/>
    <property type="molecule type" value="Genomic_DNA"/>
</dbReference>
<dbReference type="Pfam" id="PF01182">
    <property type="entry name" value="Glucosamine_iso"/>
    <property type="match status" value="1"/>
</dbReference>
<evidence type="ECO:0000256" key="4">
    <source>
        <dbReference type="ARBA" id="ARBA00010662"/>
    </source>
</evidence>
<dbReference type="Gene3D" id="3.40.50.1360">
    <property type="match status" value="1"/>
</dbReference>
<dbReference type="CDD" id="cd01400">
    <property type="entry name" value="6PGL"/>
    <property type="match status" value="1"/>
</dbReference>
<dbReference type="PANTHER" id="PTHR11054:SF0">
    <property type="entry name" value="6-PHOSPHOGLUCONOLACTONASE"/>
    <property type="match status" value="1"/>
</dbReference>
<proteinExistence type="inferred from homology"/>
<dbReference type="InterPro" id="IPR037171">
    <property type="entry name" value="NagB/RpiA_transferase-like"/>
</dbReference>
<dbReference type="GO" id="GO:0017057">
    <property type="term" value="F:6-phosphogluconolactonase activity"/>
    <property type="evidence" value="ECO:0007669"/>
    <property type="project" value="UniProtKB-EC"/>
</dbReference>
<comment type="similarity">
    <text evidence="4 7">Belongs to the glucosamine/galactosamine-6-phosphate isomerase family. 6-phosphogluconolactonase subfamily.</text>
</comment>
<dbReference type="InterPro" id="IPR005900">
    <property type="entry name" value="6-phosphogluconolactonase_DevB"/>
</dbReference>
<comment type="pathway">
    <text evidence="3 7">Carbohydrate degradation; pentose phosphate pathway; D-ribulose 5-phosphate from D-glucose 6-phosphate (oxidative stage): step 2/3.</text>
</comment>
<gene>
    <name evidence="7 9" type="primary">pgl</name>
    <name evidence="9" type="ORF">PZA18_07800</name>
</gene>
<feature type="domain" description="Glucosamine/galactosamine-6-phosphate isomerase" evidence="8">
    <location>
        <begin position="11"/>
        <end position="223"/>
    </location>
</feature>
<evidence type="ECO:0000256" key="2">
    <source>
        <dbReference type="ARBA" id="ARBA00002681"/>
    </source>
</evidence>
<protein>
    <recommendedName>
        <fullName evidence="6 7">6-phosphogluconolactonase</fullName>
        <shortName evidence="7">6PGL</shortName>
        <ecNumber evidence="5 7">3.1.1.31</ecNumber>
    </recommendedName>
</protein>
<comment type="caution">
    <text evidence="9">The sequence shown here is derived from an EMBL/GenBank/DDBJ whole genome shotgun (WGS) entry which is preliminary data.</text>
</comment>
<dbReference type="InterPro" id="IPR039104">
    <property type="entry name" value="6PGL"/>
</dbReference>
<evidence type="ECO:0000256" key="7">
    <source>
        <dbReference type="RuleBase" id="RU365095"/>
    </source>
</evidence>
<dbReference type="Proteomes" id="UP001172778">
    <property type="component" value="Unassembled WGS sequence"/>
</dbReference>
<comment type="function">
    <text evidence="2 7">Hydrolysis of 6-phosphogluconolactone to 6-phosphogluconate.</text>
</comment>
<evidence type="ECO:0000256" key="3">
    <source>
        <dbReference type="ARBA" id="ARBA00004961"/>
    </source>
</evidence>
<dbReference type="NCBIfam" id="TIGR01198">
    <property type="entry name" value="pgl"/>
    <property type="match status" value="1"/>
</dbReference>
<accession>A0ABT7DV65</accession>
<evidence type="ECO:0000256" key="6">
    <source>
        <dbReference type="ARBA" id="ARBA00020337"/>
    </source>
</evidence>
<name>A0ABT7DV65_9NEIS</name>
<evidence type="ECO:0000259" key="8">
    <source>
        <dbReference type="Pfam" id="PF01182"/>
    </source>
</evidence>
<dbReference type="SUPFAM" id="SSF100950">
    <property type="entry name" value="NagB/RpiA/CoA transferase-like"/>
    <property type="match status" value="1"/>
</dbReference>
<evidence type="ECO:0000256" key="5">
    <source>
        <dbReference type="ARBA" id="ARBA00013198"/>
    </source>
</evidence>
<dbReference type="EC" id="3.1.1.31" evidence="5 7"/>